<dbReference type="Proteomes" id="UP000649826">
    <property type="component" value="Unassembled WGS sequence"/>
</dbReference>
<reference evidence="2 3" key="1">
    <citation type="submission" date="2020-08" db="EMBL/GenBank/DDBJ databases">
        <title>Genome public.</title>
        <authorList>
            <person name="Liu C."/>
            <person name="Sun Q."/>
        </authorList>
    </citation>
    <scope>NUCLEOTIDE SEQUENCE [LARGE SCALE GENOMIC DNA]</scope>
    <source>
        <strain evidence="2 3">M29</strain>
    </source>
</reference>
<keyword evidence="1" id="KW-0812">Transmembrane</keyword>
<proteinExistence type="predicted"/>
<feature type="transmembrane region" description="Helical" evidence="1">
    <location>
        <begin position="52"/>
        <end position="72"/>
    </location>
</feature>
<accession>A0ABR7IK16</accession>
<gene>
    <name evidence="2" type="ORF">H8Z82_12000</name>
</gene>
<sequence length="269" mass="30635">MFIYPPQKKYWNHIYTVEMDGSAYNKKYKSELFMITCLILERKKIMQRKKNVLLMILATVVAMLAMSVNVWAAQKNPLAQMSTKTSAVLYSAPAGMGCDYFTPEYTSKVKISVKSYNTKVVTVKGYTFERNGKYSAGYETTPIAPGNTKIKVKVTVGSKSYTRTCSYTVYKWENPLKTFKIGSKNYCSKLNKSGTVTVSEDSLNGRLVYKLKPDYTLVSMLCYTKTGDKYSAVKNIKSGKKLPQGTYGIFMQIKSRKNNKFYNVRLYTE</sequence>
<organism evidence="2 3">
    <name type="scientific">Blautia difficilis</name>
    <dbReference type="NCBI Taxonomy" id="2763027"/>
    <lineage>
        <taxon>Bacteria</taxon>
        <taxon>Bacillati</taxon>
        <taxon>Bacillota</taxon>
        <taxon>Clostridia</taxon>
        <taxon>Lachnospirales</taxon>
        <taxon>Lachnospiraceae</taxon>
        <taxon>Blautia</taxon>
    </lineage>
</organism>
<keyword evidence="3" id="KW-1185">Reference proteome</keyword>
<dbReference type="EMBL" id="JACOQG010000021">
    <property type="protein sequence ID" value="MBC5780353.1"/>
    <property type="molecule type" value="Genomic_DNA"/>
</dbReference>
<keyword evidence="1" id="KW-1133">Transmembrane helix</keyword>
<evidence type="ECO:0000313" key="3">
    <source>
        <dbReference type="Proteomes" id="UP000649826"/>
    </source>
</evidence>
<evidence type="ECO:0000313" key="2">
    <source>
        <dbReference type="EMBL" id="MBC5780353.1"/>
    </source>
</evidence>
<keyword evidence="1" id="KW-0472">Membrane</keyword>
<dbReference type="Gene3D" id="2.60.40.1080">
    <property type="match status" value="1"/>
</dbReference>
<protein>
    <submittedName>
        <fullName evidence="2">Uncharacterized protein</fullName>
    </submittedName>
</protein>
<name>A0ABR7IK16_9FIRM</name>
<evidence type="ECO:0000256" key="1">
    <source>
        <dbReference type="SAM" id="Phobius"/>
    </source>
</evidence>
<comment type="caution">
    <text evidence="2">The sequence shown here is derived from an EMBL/GenBank/DDBJ whole genome shotgun (WGS) entry which is preliminary data.</text>
</comment>